<organism evidence="1 2">
    <name type="scientific">Streptomyces glomeratus</name>
    <dbReference type="NCBI Taxonomy" id="284452"/>
    <lineage>
        <taxon>Bacteria</taxon>
        <taxon>Bacillati</taxon>
        <taxon>Actinomycetota</taxon>
        <taxon>Actinomycetes</taxon>
        <taxon>Kitasatosporales</taxon>
        <taxon>Streptomycetaceae</taxon>
        <taxon>Streptomyces</taxon>
    </lineage>
</organism>
<accession>A0ABP6LZC0</accession>
<name>A0ABP6LZC0_9ACTN</name>
<protein>
    <recommendedName>
        <fullName evidence="3">SalK</fullName>
    </recommendedName>
</protein>
<sequence length="296" mass="31704">MSDVAARSMWELAEPVHDLVYFTPEARQAADEIGMRGFWMGYFALRAAPLGQVPPAVVTSCFYVFHPSRVTRALPDAWRYATVEDVLGARQRAVDLAMRRLYGEDALRSALMAEAADLAWAAAEAADTAGRVLGAANQALERPAEPHLRLWQAVTTLREHRGDGHVAVLLSRGVGPVEALVLKAAAGESDGALLRESRKWDTATWYGTEAELRARGWIDGSGRLTAPGAAERRAIEEATDAAAEGPWRALGRDATVRLAELLAPWARKVVASGLIPSGNPVGLTGAAPHDSGSARP</sequence>
<comment type="caution">
    <text evidence="1">The sequence shown here is derived from an EMBL/GenBank/DDBJ whole genome shotgun (WGS) entry which is preliminary data.</text>
</comment>
<evidence type="ECO:0000313" key="2">
    <source>
        <dbReference type="Proteomes" id="UP001501532"/>
    </source>
</evidence>
<dbReference type="EMBL" id="BAAAUF010000050">
    <property type="protein sequence ID" value="GAA3062244.1"/>
    <property type="molecule type" value="Genomic_DNA"/>
</dbReference>
<evidence type="ECO:0008006" key="3">
    <source>
        <dbReference type="Google" id="ProtNLM"/>
    </source>
</evidence>
<dbReference type="InterPro" id="IPR054058">
    <property type="entry name" value="HTH_67"/>
</dbReference>
<dbReference type="Proteomes" id="UP001501532">
    <property type="component" value="Unassembled WGS sequence"/>
</dbReference>
<dbReference type="NCBIfam" id="NF047719">
    <property type="entry name" value="SCO6745_fam_HTH"/>
    <property type="match status" value="1"/>
</dbReference>
<gene>
    <name evidence="1" type="ORF">GCM10010448_51980</name>
</gene>
<proteinExistence type="predicted"/>
<keyword evidence="2" id="KW-1185">Reference proteome</keyword>
<dbReference type="RefSeq" id="WP_234517067.1">
    <property type="nucleotide sequence ID" value="NZ_BAAAUF010000050.1"/>
</dbReference>
<evidence type="ECO:0000313" key="1">
    <source>
        <dbReference type="EMBL" id="GAA3062244.1"/>
    </source>
</evidence>
<dbReference type="Pfam" id="PF21863">
    <property type="entry name" value="HTH_67"/>
    <property type="match status" value="1"/>
</dbReference>
<reference evidence="2" key="1">
    <citation type="journal article" date="2019" name="Int. J. Syst. Evol. Microbiol.">
        <title>The Global Catalogue of Microorganisms (GCM) 10K type strain sequencing project: providing services to taxonomists for standard genome sequencing and annotation.</title>
        <authorList>
            <consortium name="The Broad Institute Genomics Platform"/>
            <consortium name="The Broad Institute Genome Sequencing Center for Infectious Disease"/>
            <person name="Wu L."/>
            <person name="Ma J."/>
        </authorList>
    </citation>
    <scope>NUCLEOTIDE SEQUENCE [LARGE SCALE GENOMIC DNA]</scope>
    <source>
        <strain evidence="2">JCM 9091</strain>
    </source>
</reference>